<feature type="compositionally biased region" description="Polar residues" evidence="1">
    <location>
        <begin position="24"/>
        <end position="37"/>
    </location>
</feature>
<dbReference type="EMBL" id="CP027754">
    <property type="protein sequence ID" value="AZE58207.1"/>
    <property type="molecule type" value="Genomic_DNA"/>
</dbReference>
<sequence length="37" mass="4140">MPAIAVDQSTQGSQIDRYRRQASSHRVLQQTGKLLQA</sequence>
<accession>A0A3G7UFL8</accession>
<evidence type="ECO:0000313" key="2">
    <source>
        <dbReference type="EMBL" id="AZE58207.1"/>
    </source>
</evidence>
<evidence type="ECO:0000256" key="1">
    <source>
        <dbReference type="SAM" id="MobiDB-lite"/>
    </source>
</evidence>
<proteinExistence type="predicted"/>
<name>A0A3G7UFL8_9PSED</name>
<gene>
    <name evidence="2" type="ORF">C4K03_6100</name>
</gene>
<dbReference type="AlphaFoldDB" id="A0A3G7UFL8"/>
<dbReference type="Proteomes" id="UP000268696">
    <property type="component" value="Chromosome"/>
</dbReference>
<evidence type="ECO:0000313" key="3">
    <source>
        <dbReference type="Proteomes" id="UP000268696"/>
    </source>
</evidence>
<feature type="region of interest" description="Disordered" evidence="1">
    <location>
        <begin position="1"/>
        <end position="37"/>
    </location>
</feature>
<protein>
    <submittedName>
        <fullName evidence="2">Uncharacterized protein</fullName>
    </submittedName>
</protein>
<organism evidence="2 3">
    <name type="scientific">Pseudomonas synxantha</name>
    <dbReference type="NCBI Taxonomy" id="47883"/>
    <lineage>
        <taxon>Bacteria</taxon>
        <taxon>Pseudomonadati</taxon>
        <taxon>Pseudomonadota</taxon>
        <taxon>Gammaproteobacteria</taxon>
        <taxon>Pseudomonadales</taxon>
        <taxon>Pseudomonadaceae</taxon>
        <taxon>Pseudomonas</taxon>
    </lineage>
</organism>
<reference evidence="2 3" key="1">
    <citation type="submission" date="2018-03" db="EMBL/GenBank/DDBJ databases">
        <title>Diversity of phytobeneficial traits revealed by whole-genome analysis of worldwide-isolated phenazine-producing Pseudomonas spp.</title>
        <authorList>
            <person name="Biessy A."/>
            <person name="Novinscak A."/>
            <person name="Blom J."/>
            <person name="Leger G."/>
            <person name="Thomashow L.S."/>
            <person name="Cazorla F.M."/>
            <person name="Josic D."/>
            <person name="Filion M."/>
        </authorList>
    </citation>
    <scope>NUCLEOTIDE SEQUENCE [LARGE SCALE GENOMIC DNA]</scope>
    <source>
        <strain evidence="2 3">30B</strain>
    </source>
</reference>